<dbReference type="EMBL" id="FXTB01000002">
    <property type="protein sequence ID" value="SMO49874.1"/>
    <property type="molecule type" value="Genomic_DNA"/>
</dbReference>
<dbReference type="NCBIfam" id="TIGR03519">
    <property type="entry name" value="T9SS_PorP_fam"/>
    <property type="match status" value="1"/>
</dbReference>
<proteinExistence type="predicted"/>
<dbReference type="AlphaFoldDB" id="A0A521BRU3"/>
<keyword evidence="3" id="KW-1185">Reference proteome</keyword>
<dbReference type="Proteomes" id="UP000319040">
    <property type="component" value="Unassembled WGS sequence"/>
</dbReference>
<protein>
    <submittedName>
        <fullName evidence="2">Type IX secretion system membrane protein, PorP/SprF family</fullName>
    </submittedName>
</protein>
<reference evidence="2 3" key="1">
    <citation type="submission" date="2017-05" db="EMBL/GenBank/DDBJ databases">
        <authorList>
            <person name="Varghese N."/>
            <person name="Submissions S."/>
        </authorList>
    </citation>
    <scope>NUCLEOTIDE SEQUENCE [LARGE SCALE GENOMIC DNA]</scope>
    <source>
        <strain evidence="2 3">DSM 27040</strain>
    </source>
</reference>
<evidence type="ECO:0000313" key="2">
    <source>
        <dbReference type="EMBL" id="SMO49874.1"/>
    </source>
</evidence>
<feature type="chain" id="PRO_5022116038" evidence="1">
    <location>
        <begin position="21"/>
        <end position="310"/>
    </location>
</feature>
<gene>
    <name evidence="2" type="ORF">SAMN06265379_10224</name>
</gene>
<keyword evidence="1" id="KW-0732">Signal</keyword>
<name>A0A521BRU3_SACCC</name>
<sequence length="310" mass="35392">MLRKLILVFVVLSIFCAENAAQSNLAFAEYVFNPMSINPAYAGGQEALNFSLFYAQQWTGIQGSPKNMTFSADAPFMRQKLGLGLMLVNEQYGVSHENKISTNYAYRIISPKSVLSFGLGANIKLTNSTYSDLIALDPGDEMYLQDSKTYALTNFSFGMHYSRKQFFVGFSIPRLLNHSFDIDQKKYVYQNDFSKFRYLLNTGFTVWAGDRFNIVPSLLFQYTSSGTSKKMLYDANTLLCYNDFLCLGGSYQNERAFSTLFQVKPNKQISITYSFNFETSQLNTYKSGSHQIMLKYIFKYKVYAPNSLIF</sequence>
<organism evidence="2 3">
    <name type="scientific">Saccharicrinis carchari</name>
    <dbReference type="NCBI Taxonomy" id="1168039"/>
    <lineage>
        <taxon>Bacteria</taxon>
        <taxon>Pseudomonadati</taxon>
        <taxon>Bacteroidota</taxon>
        <taxon>Bacteroidia</taxon>
        <taxon>Marinilabiliales</taxon>
        <taxon>Marinilabiliaceae</taxon>
        <taxon>Saccharicrinis</taxon>
    </lineage>
</organism>
<dbReference type="Pfam" id="PF11751">
    <property type="entry name" value="PorP_SprF"/>
    <property type="match status" value="1"/>
</dbReference>
<evidence type="ECO:0000256" key="1">
    <source>
        <dbReference type="SAM" id="SignalP"/>
    </source>
</evidence>
<feature type="signal peptide" evidence="1">
    <location>
        <begin position="1"/>
        <end position="20"/>
    </location>
</feature>
<dbReference type="RefSeq" id="WP_262709413.1">
    <property type="nucleotide sequence ID" value="NZ_FXTB01000002.1"/>
</dbReference>
<accession>A0A521BRU3</accession>
<evidence type="ECO:0000313" key="3">
    <source>
        <dbReference type="Proteomes" id="UP000319040"/>
    </source>
</evidence>
<dbReference type="InterPro" id="IPR019861">
    <property type="entry name" value="PorP/SprF_Bacteroidetes"/>
</dbReference>